<keyword evidence="7" id="KW-1185">Reference proteome</keyword>
<evidence type="ECO:0000256" key="1">
    <source>
        <dbReference type="ARBA" id="ARBA00006739"/>
    </source>
</evidence>
<feature type="domain" description="Glycosyltransferase 2-like" evidence="5">
    <location>
        <begin position="9"/>
        <end position="145"/>
    </location>
</feature>
<dbReference type="AlphaFoldDB" id="A0A2N7TUL4"/>
<keyword evidence="4" id="KW-0472">Membrane</keyword>
<comment type="caution">
    <text evidence="6">The sequence shown here is derived from an EMBL/GenBank/DDBJ whole genome shotgun (WGS) entry which is preliminary data.</text>
</comment>
<comment type="similarity">
    <text evidence="1">Belongs to the glycosyltransferase 2 family.</text>
</comment>
<proteinExistence type="inferred from homology"/>
<protein>
    <submittedName>
        <fullName evidence="6">Glycosyltransferase family 2 protein</fullName>
    </submittedName>
</protein>
<feature type="transmembrane region" description="Helical" evidence="4">
    <location>
        <begin position="258"/>
        <end position="276"/>
    </location>
</feature>
<dbReference type="GO" id="GO:0016757">
    <property type="term" value="F:glycosyltransferase activity"/>
    <property type="evidence" value="ECO:0007669"/>
    <property type="project" value="UniProtKB-KW"/>
</dbReference>
<keyword evidence="3 6" id="KW-0808">Transferase</keyword>
<dbReference type="RefSeq" id="WP_102626082.1">
    <property type="nucleotide sequence ID" value="NZ_PDOH01000050.1"/>
</dbReference>
<evidence type="ECO:0000256" key="2">
    <source>
        <dbReference type="ARBA" id="ARBA00022676"/>
    </source>
</evidence>
<sequence length="289" mass="32651">MEKKKVEISVIIPTFRDWARLKTCLEAIEKQDASTPSYEVIVVNNDPLDTPPEDFFLPKGFLMIDESNPGSYAARNAALKVAQGTILAFTDSDCIPGSDWLLNGTNHLKRGVDRVAGRVELFFKGDRLSWAEVYEKAFAFRQKKNAAKGVSVTANLFTWRVVMDEVGHFDDHLMSGGDIEWNRRATAMGKTIAFGEDCAVYHPARCTVDELVGKKKRVTGGMHSINGFDKSRLWRGLFPPVKTLPELMENKSLNAREIAVAFLVYYYLKVYAIYLFSKLELRIEKPSRV</sequence>
<accession>A0A2N7TUL4</accession>
<keyword evidence="2" id="KW-0328">Glycosyltransferase</keyword>
<evidence type="ECO:0000256" key="3">
    <source>
        <dbReference type="ARBA" id="ARBA00022679"/>
    </source>
</evidence>
<evidence type="ECO:0000259" key="5">
    <source>
        <dbReference type="Pfam" id="PF00535"/>
    </source>
</evidence>
<evidence type="ECO:0000313" key="6">
    <source>
        <dbReference type="EMBL" id="PMR71871.1"/>
    </source>
</evidence>
<reference evidence="6 7" key="1">
    <citation type="submission" date="2018-01" db="EMBL/GenBank/DDBJ databases">
        <title>Halomonas endophytica sp. nov., isolated from storage liquid in the stems of Populus euphratica.</title>
        <authorList>
            <person name="Chen C."/>
        </authorList>
    </citation>
    <scope>NUCLEOTIDE SEQUENCE [LARGE SCALE GENOMIC DNA]</scope>
    <source>
        <strain evidence="6 7">DSM 26881</strain>
    </source>
</reference>
<gene>
    <name evidence="6" type="ORF">C1H66_01110</name>
</gene>
<evidence type="ECO:0000256" key="4">
    <source>
        <dbReference type="SAM" id="Phobius"/>
    </source>
</evidence>
<name>A0A2N7TUL4_9GAMM</name>
<organism evidence="6 7">
    <name type="scientific">Halomonas heilongjiangensis</name>
    <dbReference type="NCBI Taxonomy" id="1387883"/>
    <lineage>
        <taxon>Bacteria</taxon>
        <taxon>Pseudomonadati</taxon>
        <taxon>Pseudomonadota</taxon>
        <taxon>Gammaproteobacteria</taxon>
        <taxon>Oceanospirillales</taxon>
        <taxon>Halomonadaceae</taxon>
        <taxon>Halomonas</taxon>
    </lineage>
</organism>
<dbReference type="Pfam" id="PF00535">
    <property type="entry name" value="Glycos_transf_2"/>
    <property type="match status" value="1"/>
</dbReference>
<evidence type="ECO:0000313" key="7">
    <source>
        <dbReference type="Proteomes" id="UP000235346"/>
    </source>
</evidence>
<dbReference type="InterPro" id="IPR029044">
    <property type="entry name" value="Nucleotide-diphossugar_trans"/>
</dbReference>
<dbReference type="OrthoDB" id="9069044at2"/>
<dbReference type="Proteomes" id="UP000235346">
    <property type="component" value="Unassembled WGS sequence"/>
</dbReference>
<dbReference type="EMBL" id="PNRE01000008">
    <property type="protein sequence ID" value="PMR71871.1"/>
    <property type="molecule type" value="Genomic_DNA"/>
</dbReference>
<dbReference type="PANTHER" id="PTHR43179">
    <property type="entry name" value="RHAMNOSYLTRANSFERASE WBBL"/>
    <property type="match status" value="1"/>
</dbReference>
<dbReference type="SUPFAM" id="SSF53448">
    <property type="entry name" value="Nucleotide-diphospho-sugar transferases"/>
    <property type="match status" value="1"/>
</dbReference>
<keyword evidence="4" id="KW-0812">Transmembrane</keyword>
<dbReference type="PANTHER" id="PTHR43179:SF12">
    <property type="entry name" value="GALACTOFURANOSYLTRANSFERASE GLFT2"/>
    <property type="match status" value="1"/>
</dbReference>
<dbReference type="InterPro" id="IPR001173">
    <property type="entry name" value="Glyco_trans_2-like"/>
</dbReference>
<keyword evidence="4" id="KW-1133">Transmembrane helix</keyword>
<dbReference type="Gene3D" id="3.90.550.10">
    <property type="entry name" value="Spore Coat Polysaccharide Biosynthesis Protein SpsA, Chain A"/>
    <property type="match status" value="1"/>
</dbReference>